<dbReference type="AlphaFoldDB" id="A0A843XS79"/>
<dbReference type="InterPro" id="IPR009118">
    <property type="entry name" value="AnnexinD_plant"/>
</dbReference>
<keyword evidence="1 6" id="KW-0479">Metal-binding</keyword>
<dbReference type="EMBL" id="NMUH01014270">
    <property type="protein sequence ID" value="MQM22878.1"/>
    <property type="molecule type" value="Genomic_DNA"/>
</dbReference>
<reference evidence="8" key="1">
    <citation type="submission" date="2017-07" db="EMBL/GenBank/DDBJ databases">
        <title>Taro Niue Genome Assembly and Annotation.</title>
        <authorList>
            <person name="Atibalentja N."/>
            <person name="Keating K."/>
            <person name="Fields C.J."/>
        </authorList>
    </citation>
    <scope>NUCLEOTIDE SEQUENCE</scope>
    <source>
        <strain evidence="8">Niue_2</strain>
        <tissue evidence="8">Leaf</tissue>
    </source>
</reference>
<dbReference type="PANTHER" id="PTHR10502:SF220">
    <property type="entry name" value="ANNEXIN D2"/>
    <property type="match status" value="1"/>
</dbReference>
<dbReference type="PROSITE" id="PS00223">
    <property type="entry name" value="ANNEXIN_1"/>
    <property type="match status" value="1"/>
</dbReference>
<comment type="domain">
    <text evidence="7">A pair of annexin repeats may form one binding site for calcium and phospholipid.</text>
</comment>
<evidence type="ECO:0000256" key="6">
    <source>
        <dbReference type="PIRSR" id="PIRSR609118-1"/>
    </source>
</evidence>
<dbReference type="FunFam" id="1.10.220.10:FF:000001">
    <property type="entry name" value="Annexin"/>
    <property type="match status" value="1"/>
</dbReference>
<protein>
    <recommendedName>
        <fullName evidence="7">Annexin</fullName>
    </recommendedName>
</protein>
<feature type="binding site" evidence="6">
    <location>
        <position position="305"/>
    </location>
    <ligand>
        <name>Ca(2+)</name>
        <dbReference type="ChEBI" id="CHEBI:29108"/>
        <label>1</label>
    </ligand>
</feature>
<evidence type="ECO:0000313" key="9">
    <source>
        <dbReference type="Proteomes" id="UP000652761"/>
    </source>
</evidence>
<dbReference type="Proteomes" id="UP000652761">
    <property type="component" value="Unassembled WGS sequence"/>
</dbReference>
<dbReference type="FunFam" id="1.10.220.10:FF:000008">
    <property type="entry name" value="Annexin"/>
    <property type="match status" value="1"/>
</dbReference>
<name>A0A843XS79_COLES</name>
<dbReference type="PRINTS" id="PR00196">
    <property type="entry name" value="ANNEXIN"/>
</dbReference>
<dbReference type="FunFam" id="1.10.220.10:FF:000006">
    <property type="entry name" value="Annexin"/>
    <property type="match status" value="1"/>
</dbReference>
<dbReference type="PRINTS" id="PR01814">
    <property type="entry name" value="ANNEXINPLANT"/>
</dbReference>
<dbReference type="InterPro" id="IPR018502">
    <property type="entry name" value="Annexin_repeat"/>
</dbReference>
<dbReference type="SMART" id="SM00335">
    <property type="entry name" value="ANX"/>
    <property type="match status" value="4"/>
</dbReference>
<keyword evidence="5 7" id="KW-0111">Calcium/phospholipid-binding</keyword>
<dbReference type="GO" id="GO:0005886">
    <property type="term" value="C:plasma membrane"/>
    <property type="evidence" value="ECO:0007669"/>
    <property type="project" value="TreeGrafter"/>
</dbReference>
<feature type="binding site" evidence="6">
    <location>
        <position position="68"/>
    </location>
    <ligand>
        <name>Ca(2+)</name>
        <dbReference type="ChEBI" id="CHEBI:29108"/>
        <label>1</label>
    </ligand>
</feature>
<feature type="binding site" evidence="6">
    <location>
        <position position="259"/>
    </location>
    <ligand>
        <name>Ca(2+)</name>
        <dbReference type="ChEBI" id="CHEBI:29108"/>
        <label>1</label>
    </ligand>
</feature>
<dbReference type="InterPro" id="IPR018252">
    <property type="entry name" value="Annexin_repeat_CS"/>
</dbReference>
<proteinExistence type="inferred from homology"/>
<dbReference type="OrthoDB" id="37886at2759"/>
<comment type="similarity">
    <text evidence="7">Belongs to the annexin family.</text>
</comment>
<evidence type="ECO:0000256" key="7">
    <source>
        <dbReference type="RuleBase" id="RU003540"/>
    </source>
</evidence>
<dbReference type="GO" id="GO:0009651">
    <property type="term" value="P:response to salt stress"/>
    <property type="evidence" value="ECO:0007669"/>
    <property type="project" value="TreeGrafter"/>
</dbReference>
<dbReference type="GO" id="GO:0009409">
    <property type="term" value="P:response to cold"/>
    <property type="evidence" value="ECO:0007669"/>
    <property type="project" value="TreeGrafter"/>
</dbReference>
<accession>A0A843XS79</accession>
<evidence type="ECO:0000256" key="5">
    <source>
        <dbReference type="ARBA" id="ARBA00023302"/>
    </source>
</evidence>
<dbReference type="Gene3D" id="1.10.220.10">
    <property type="entry name" value="Annexin"/>
    <property type="match status" value="4"/>
</dbReference>
<feature type="binding site" evidence="6">
    <location>
        <position position="299"/>
    </location>
    <ligand>
        <name>Ca(2+)</name>
        <dbReference type="ChEBI" id="CHEBI:29108"/>
        <label>1</label>
    </ligand>
</feature>
<dbReference type="PANTHER" id="PTHR10502">
    <property type="entry name" value="ANNEXIN"/>
    <property type="match status" value="1"/>
</dbReference>
<keyword evidence="2 7" id="KW-0677">Repeat</keyword>
<evidence type="ECO:0000256" key="4">
    <source>
        <dbReference type="ARBA" id="ARBA00023216"/>
    </source>
</evidence>
<dbReference type="GO" id="GO:0009414">
    <property type="term" value="P:response to water deprivation"/>
    <property type="evidence" value="ECO:0007669"/>
    <property type="project" value="TreeGrafter"/>
</dbReference>
<dbReference type="GO" id="GO:0005544">
    <property type="term" value="F:calcium-dependent phospholipid binding"/>
    <property type="evidence" value="ECO:0007669"/>
    <property type="project" value="UniProtKB-KW"/>
</dbReference>
<dbReference type="GO" id="GO:0009408">
    <property type="term" value="P:response to heat"/>
    <property type="evidence" value="ECO:0007669"/>
    <property type="project" value="TreeGrafter"/>
</dbReference>
<feature type="binding site" evidence="6">
    <location>
        <position position="257"/>
    </location>
    <ligand>
        <name>Ca(2+)</name>
        <dbReference type="ChEBI" id="CHEBI:29108"/>
        <label>2</label>
    </ligand>
</feature>
<dbReference type="FunFam" id="1.10.220.10:FF:000009">
    <property type="entry name" value="Annexin"/>
    <property type="match status" value="1"/>
</dbReference>
<keyword evidence="4 7" id="KW-0041">Annexin</keyword>
<dbReference type="InterPro" id="IPR037104">
    <property type="entry name" value="Annexin_sf"/>
</dbReference>
<dbReference type="SMR" id="A0A843XS79"/>
<evidence type="ECO:0000256" key="2">
    <source>
        <dbReference type="ARBA" id="ARBA00022737"/>
    </source>
</evidence>
<comment type="caution">
    <text evidence="8">The sequence shown here is derived from an EMBL/GenBank/DDBJ whole genome shotgun (WGS) entry which is preliminary data.</text>
</comment>
<evidence type="ECO:0000256" key="3">
    <source>
        <dbReference type="ARBA" id="ARBA00022837"/>
    </source>
</evidence>
<feature type="binding site" evidence="6">
    <location>
        <position position="24"/>
    </location>
    <ligand>
        <name>Ca(2+)</name>
        <dbReference type="ChEBI" id="CHEBI:29108"/>
        <label>1</label>
    </ligand>
</feature>
<feature type="binding site" evidence="6">
    <location>
        <position position="26"/>
    </location>
    <ligand>
        <name>Ca(2+)</name>
        <dbReference type="ChEBI" id="CHEBI:29108"/>
        <label>1</label>
    </ligand>
</feature>
<feature type="binding site" evidence="6">
    <location>
        <position position="300"/>
    </location>
    <ligand>
        <name>Ca(2+)</name>
        <dbReference type="ChEBI" id="CHEBI:29108"/>
        <label>1</label>
    </ligand>
</feature>
<dbReference type="GO" id="GO:0005737">
    <property type="term" value="C:cytoplasm"/>
    <property type="evidence" value="ECO:0007669"/>
    <property type="project" value="TreeGrafter"/>
</dbReference>
<keyword evidence="9" id="KW-1185">Reference proteome</keyword>
<dbReference type="PROSITE" id="PS51897">
    <property type="entry name" value="ANNEXIN_2"/>
    <property type="match status" value="4"/>
</dbReference>
<dbReference type="InterPro" id="IPR001464">
    <property type="entry name" value="Annexin"/>
</dbReference>
<dbReference type="GO" id="GO:0001786">
    <property type="term" value="F:phosphatidylserine binding"/>
    <property type="evidence" value="ECO:0007669"/>
    <property type="project" value="TreeGrafter"/>
</dbReference>
<dbReference type="GO" id="GO:0005509">
    <property type="term" value="F:calcium ion binding"/>
    <property type="evidence" value="ECO:0007669"/>
    <property type="project" value="InterPro"/>
</dbReference>
<feature type="binding site" evidence="6">
    <location>
        <position position="255"/>
    </location>
    <ligand>
        <name>Ca(2+)</name>
        <dbReference type="ChEBI" id="CHEBI:29108"/>
        <label>2</label>
    </ligand>
</feature>
<evidence type="ECO:0000313" key="8">
    <source>
        <dbReference type="EMBL" id="MQM22878.1"/>
    </source>
</evidence>
<feature type="binding site" evidence="6">
    <location>
        <position position="28"/>
    </location>
    <ligand>
        <name>Ca(2+)</name>
        <dbReference type="ChEBI" id="CHEBI:29108"/>
        <label>1</label>
    </ligand>
</feature>
<gene>
    <name evidence="8" type="ORF">Taro_055937</name>
</gene>
<dbReference type="Pfam" id="PF00191">
    <property type="entry name" value="Annexin"/>
    <property type="match status" value="4"/>
</dbReference>
<sequence length="317" mass="36072">MSTISVPVAVPSPAEDVEQLHKAFEGWGTNERLIVSILAHRNAEQRRRIRQCYKETHGEDLLKSLDRELSRDFEKLVLIWTLDPAERDALLANEAARKGSSGNCVLIEIACARSSTELFLVRQAYHVRYKRSLEEDVASHTSENFRKLLVPLVSAYRYEGDEVNMTLAKSEAKILHENISKKHYENEELIRILTTRSRAQLAATFNQYNNGFGVPIDEDLKKSDPEGEYALALRAIICCLTSPDKYFEEVLRLAINKMGTDEEAVTRVIATRAEVDMQKIKEAYYKRNSVTLDRAISKDTSGDYEAMLLHLIGYESV</sequence>
<evidence type="ECO:0000256" key="1">
    <source>
        <dbReference type="ARBA" id="ARBA00022723"/>
    </source>
</evidence>
<organism evidence="8 9">
    <name type="scientific">Colocasia esculenta</name>
    <name type="common">Wild taro</name>
    <name type="synonym">Arum esculentum</name>
    <dbReference type="NCBI Taxonomy" id="4460"/>
    <lineage>
        <taxon>Eukaryota</taxon>
        <taxon>Viridiplantae</taxon>
        <taxon>Streptophyta</taxon>
        <taxon>Embryophyta</taxon>
        <taxon>Tracheophyta</taxon>
        <taxon>Spermatophyta</taxon>
        <taxon>Magnoliopsida</taxon>
        <taxon>Liliopsida</taxon>
        <taxon>Araceae</taxon>
        <taxon>Aroideae</taxon>
        <taxon>Colocasieae</taxon>
        <taxon>Colocasia</taxon>
    </lineage>
</organism>
<keyword evidence="3 6" id="KW-0106">Calcium</keyword>
<dbReference type="SUPFAM" id="SSF47874">
    <property type="entry name" value="Annexin"/>
    <property type="match status" value="1"/>
</dbReference>